<evidence type="ECO:0000313" key="6">
    <source>
        <dbReference type="Proteomes" id="UP001168821"/>
    </source>
</evidence>
<reference evidence="5" key="1">
    <citation type="journal article" date="2023" name="G3 (Bethesda)">
        <title>Whole genome assemblies of Zophobas morio and Tenebrio molitor.</title>
        <authorList>
            <person name="Kaur S."/>
            <person name="Stinson S.A."/>
            <person name="diCenzo G.C."/>
        </authorList>
    </citation>
    <scope>NUCLEOTIDE SEQUENCE</scope>
    <source>
        <strain evidence="5">QUZm001</strain>
    </source>
</reference>
<organism evidence="5 6">
    <name type="scientific">Zophobas morio</name>
    <dbReference type="NCBI Taxonomy" id="2755281"/>
    <lineage>
        <taxon>Eukaryota</taxon>
        <taxon>Metazoa</taxon>
        <taxon>Ecdysozoa</taxon>
        <taxon>Arthropoda</taxon>
        <taxon>Hexapoda</taxon>
        <taxon>Insecta</taxon>
        <taxon>Pterygota</taxon>
        <taxon>Neoptera</taxon>
        <taxon>Endopterygota</taxon>
        <taxon>Coleoptera</taxon>
        <taxon>Polyphaga</taxon>
        <taxon>Cucujiformia</taxon>
        <taxon>Tenebrionidae</taxon>
        <taxon>Zophobas</taxon>
    </lineage>
</organism>
<dbReference type="Gene3D" id="3.15.10.30">
    <property type="entry name" value="Haemolymph juvenile hormone binding protein"/>
    <property type="match status" value="1"/>
</dbReference>
<evidence type="ECO:0000256" key="3">
    <source>
        <dbReference type="ARBA" id="ARBA00060902"/>
    </source>
</evidence>
<keyword evidence="1 4" id="KW-0732">Signal</keyword>
<feature type="signal peptide" evidence="4">
    <location>
        <begin position="1"/>
        <end position="18"/>
    </location>
</feature>
<dbReference type="Pfam" id="PF06585">
    <property type="entry name" value="JHBP"/>
    <property type="match status" value="1"/>
</dbReference>
<dbReference type="PANTHER" id="PTHR11008">
    <property type="entry name" value="PROTEIN TAKEOUT-LIKE PROTEIN"/>
    <property type="match status" value="1"/>
</dbReference>
<feature type="chain" id="PRO_5041436359" evidence="4">
    <location>
        <begin position="19"/>
        <end position="246"/>
    </location>
</feature>
<dbReference type="InterPro" id="IPR038606">
    <property type="entry name" value="To_sf"/>
</dbReference>
<protein>
    <submittedName>
        <fullName evidence="5">Uncharacterized protein</fullName>
    </submittedName>
</protein>
<evidence type="ECO:0000313" key="5">
    <source>
        <dbReference type="EMBL" id="KAJ3651199.1"/>
    </source>
</evidence>
<evidence type="ECO:0000256" key="2">
    <source>
        <dbReference type="ARBA" id="ARBA00023108"/>
    </source>
</evidence>
<dbReference type="GO" id="GO:0007623">
    <property type="term" value="P:circadian rhythm"/>
    <property type="evidence" value="ECO:0007669"/>
    <property type="project" value="UniProtKB-ARBA"/>
</dbReference>
<keyword evidence="2" id="KW-0090">Biological rhythms</keyword>
<dbReference type="EMBL" id="JALNTZ010000005">
    <property type="protein sequence ID" value="KAJ3651199.1"/>
    <property type="molecule type" value="Genomic_DNA"/>
</dbReference>
<dbReference type="AlphaFoldDB" id="A0AA38I9F7"/>
<proteinExistence type="inferred from homology"/>
<gene>
    <name evidence="5" type="ORF">Zmor_017251</name>
</gene>
<comment type="similarity">
    <text evidence="3">Belongs to the TO family.</text>
</comment>
<dbReference type="Proteomes" id="UP001168821">
    <property type="component" value="Unassembled WGS sequence"/>
</dbReference>
<dbReference type="SMART" id="SM00700">
    <property type="entry name" value="JHBP"/>
    <property type="match status" value="1"/>
</dbReference>
<dbReference type="InterPro" id="IPR010562">
    <property type="entry name" value="Haemolymph_juvenile_hormone-bd"/>
</dbReference>
<dbReference type="FunFam" id="3.15.10.30:FF:000001">
    <property type="entry name" value="Takeout-like protein 1"/>
    <property type="match status" value="1"/>
</dbReference>
<name>A0AA38I9F7_9CUCU</name>
<comment type="caution">
    <text evidence="5">The sequence shown here is derived from an EMBL/GenBank/DDBJ whole genome shotgun (WGS) entry which is preliminary data.</text>
</comment>
<sequence>MNNATKLICLVALSVCTCTKLPPSFKKCSRSQPDLSDCLSKAVDDAIKQLEQPFKEVGLPTLEPLEIPALTIGAGTGAVGLVQNFQNVKIYGFTKPEFTKFEMDVEKKTARIECTFPKVKILADYDVNGKILLLPVYGKGPATITMENVNGFETFAFEEFEKKGKKHFKLVEGKLTLTPGGVTFNFENLFDGDKALGDNINKVLNENWLEVFSDVKTSYEDAFGQIIMRLFDNVLSKVSLDDFFDE</sequence>
<keyword evidence="6" id="KW-1185">Reference proteome</keyword>
<dbReference type="GO" id="GO:0005615">
    <property type="term" value="C:extracellular space"/>
    <property type="evidence" value="ECO:0007669"/>
    <property type="project" value="TreeGrafter"/>
</dbReference>
<evidence type="ECO:0000256" key="1">
    <source>
        <dbReference type="ARBA" id="ARBA00022729"/>
    </source>
</evidence>
<accession>A0AA38I9F7</accession>
<evidence type="ECO:0000256" key="4">
    <source>
        <dbReference type="SAM" id="SignalP"/>
    </source>
</evidence>
<dbReference type="PANTHER" id="PTHR11008:SF32">
    <property type="entry name" value="CIRCADIAN CLOCK-CONTROLLED PROTEIN DAYWAKE-RELATED"/>
    <property type="match status" value="1"/>
</dbReference>